<reference evidence="1" key="1">
    <citation type="journal article" date="2021" name="Proc. Natl. Acad. Sci. U.S.A.">
        <title>A Catalog of Tens of Thousands of Viruses from Human Metagenomes Reveals Hidden Associations with Chronic Diseases.</title>
        <authorList>
            <person name="Tisza M.J."/>
            <person name="Buck C.B."/>
        </authorList>
    </citation>
    <scope>NUCLEOTIDE SEQUENCE</scope>
    <source>
        <strain evidence="1">CtCCX1</strain>
    </source>
</reference>
<organism evidence="1">
    <name type="scientific">Siphoviridae sp. ctCCX1</name>
    <dbReference type="NCBI Taxonomy" id="2823567"/>
    <lineage>
        <taxon>Viruses</taxon>
        <taxon>Duplodnaviria</taxon>
        <taxon>Heunggongvirae</taxon>
        <taxon>Uroviricota</taxon>
        <taxon>Caudoviricetes</taxon>
    </lineage>
</organism>
<sequence length="186" mass="21866">MGLNKRLYEEKQNRKVKYNRMPDNRWPLDVTIEGDTGMTQQWERQQDTKAVALFNKKIRAWGAKVDSALRTSIGIHIEEDKELSKSLKQNYRHFGKSPKRGEEITSIGFRFREEGIFVHLGVGKGYNMEGGTRVITKKTDREWRRRPKPWFNSIIEKHIPELVEIVKEYCGSLIINTTRIYINRNG</sequence>
<proteinExistence type="predicted"/>
<dbReference type="EMBL" id="BK014690">
    <property type="protein sequence ID" value="DAD68030.1"/>
    <property type="molecule type" value="Genomic_DNA"/>
</dbReference>
<name>A0A8S5LDM7_9CAUD</name>
<protein>
    <submittedName>
        <fullName evidence="1">Uncharacterized protein</fullName>
    </submittedName>
</protein>
<evidence type="ECO:0000313" key="1">
    <source>
        <dbReference type="EMBL" id="DAD68030.1"/>
    </source>
</evidence>
<accession>A0A8S5LDM7</accession>